<evidence type="ECO:0000313" key="4">
    <source>
        <dbReference type="Proteomes" id="UP000001555"/>
    </source>
</evidence>
<dbReference type="Proteomes" id="UP000001555">
    <property type="component" value="Unassembled WGS sequence"/>
</dbReference>
<proteinExistence type="predicted"/>
<accession>B7P5V7</accession>
<dbReference type="VEuPathDB" id="VectorBase:ISCI016529"/>
<dbReference type="Gene3D" id="3.40.50.12780">
    <property type="entry name" value="N-terminal domain of ligase-like"/>
    <property type="match status" value="1"/>
</dbReference>
<dbReference type="InterPro" id="IPR000873">
    <property type="entry name" value="AMP-dep_synth/lig_dom"/>
</dbReference>
<dbReference type="EMBL" id="ABJB010549999">
    <property type="status" value="NOT_ANNOTATED_CDS"/>
    <property type="molecule type" value="Genomic_DNA"/>
</dbReference>
<dbReference type="STRING" id="6945.B7P5V7"/>
<dbReference type="AlphaFoldDB" id="B7P5V7"/>
<sequence>MTGTTGQPKPVRLSHFNVVNNANLLGRVARYHQQREIICLNSDLIYGFGRTMGVLTATIFGSTVVMPDDRMDNVSTTHACLVALIVDNNLNVNDEFFAPLSKTDTSASGLDKVVVETFEKAGIPYKKNMIGLAPDGANNRIGVDYMVWTLF</sequence>
<name>B7P5V7_IXOSC</name>
<dbReference type="PaxDb" id="6945-B7P5V7"/>
<dbReference type="HOGENOM" id="CLU_1733506_0_0_1"/>
<feature type="domain" description="AMP-dependent synthetase/ligase" evidence="1">
    <location>
        <begin position="3"/>
        <end position="91"/>
    </location>
</feature>
<keyword evidence="4" id="KW-1185">Reference proteome</keyword>
<organism>
    <name type="scientific">Ixodes scapularis</name>
    <name type="common">Black-legged tick</name>
    <name type="synonym">Deer tick</name>
    <dbReference type="NCBI Taxonomy" id="6945"/>
    <lineage>
        <taxon>Eukaryota</taxon>
        <taxon>Metazoa</taxon>
        <taxon>Ecdysozoa</taxon>
        <taxon>Arthropoda</taxon>
        <taxon>Chelicerata</taxon>
        <taxon>Arachnida</taxon>
        <taxon>Acari</taxon>
        <taxon>Parasitiformes</taxon>
        <taxon>Ixodida</taxon>
        <taxon>Ixodoidea</taxon>
        <taxon>Ixodidae</taxon>
        <taxon>Ixodinae</taxon>
        <taxon>Ixodes</taxon>
    </lineage>
</organism>
<dbReference type="EnsemblMetazoa" id="ISCW016529-RA">
    <property type="protein sequence ID" value="ISCW016529-PA"/>
    <property type="gene ID" value="ISCW016529"/>
</dbReference>
<dbReference type="VEuPathDB" id="VectorBase:ISCW016529"/>
<protein>
    <recommendedName>
        <fullName evidence="1">AMP-dependent synthetase/ligase domain-containing protein</fullName>
    </recommendedName>
</protein>
<dbReference type="InterPro" id="IPR042099">
    <property type="entry name" value="ANL_N_sf"/>
</dbReference>
<evidence type="ECO:0000259" key="1">
    <source>
        <dbReference type="Pfam" id="PF00501"/>
    </source>
</evidence>
<dbReference type="Pfam" id="PF00501">
    <property type="entry name" value="AMP-binding"/>
    <property type="match status" value="1"/>
</dbReference>
<dbReference type="InParanoid" id="B7P5V7"/>
<dbReference type="SUPFAM" id="SSF56801">
    <property type="entry name" value="Acetyl-CoA synthetase-like"/>
    <property type="match status" value="1"/>
</dbReference>
<evidence type="ECO:0000313" key="2">
    <source>
        <dbReference type="EMBL" id="EEC01979.1"/>
    </source>
</evidence>
<dbReference type="EMBL" id="DS642923">
    <property type="protein sequence ID" value="EEC01979.1"/>
    <property type="molecule type" value="Genomic_DNA"/>
</dbReference>
<dbReference type="EMBL" id="ABJB011089485">
    <property type="status" value="NOT_ANNOTATED_CDS"/>
    <property type="molecule type" value="Genomic_DNA"/>
</dbReference>
<gene>
    <name evidence="2" type="ORF">IscW_ISCW016529</name>
</gene>
<reference evidence="3" key="2">
    <citation type="submission" date="2020-05" db="UniProtKB">
        <authorList>
            <consortium name="EnsemblMetazoa"/>
        </authorList>
    </citation>
    <scope>IDENTIFICATION</scope>
    <source>
        <strain evidence="3">wikel</strain>
    </source>
</reference>
<reference evidence="2 4" key="1">
    <citation type="submission" date="2008-03" db="EMBL/GenBank/DDBJ databases">
        <title>Annotation of Ixodes scapularis.</title>
        <authorList>
            <consortium name="Ixodes scapularis Genome Project Consortium"/>
            <person name="Caler E."/>
            <person name="Hannick L.I."/>
            <person name="Bidwell S."/>
            <person name="Joardar V."/>
            <person name="Thiagarajan M."/>
            <person name="Amedeo P."/>
            <person name="Galinsky K.J."/>
            <person name="Schobel S."/>
            <person name="Inman J."/>
            <person name="Hostetler J."/>
            <person name="Miller J."/>
            <person name="Hammond M."/>
            <person name="Megy K."/>
            <person name="Lawson D."/>
            <person name="Kodira C."/>
            <person name="Sutton G."/>
            <person name="Meyer J."/>
            <person name="Hill C.A."/>
            <person name="Birren B."/>
            <person name="Nene V."/>
            <person name="Collins F."/>
            <person name="Alarcon-Chaidez F."/>
            <person name="Wikel S."/>
            <person name="Strausberg R."/>
        </authorList>
    </citation>
    <scope>NUCLEOTIDE SEQUENCE [LARGE SCALE GENOMIC DNA]</scope>
    <source>
        <strain evidence="4">Wikel</strain>
        <strain evidence="2">Wikel colony</strain>
    </source>
</reference>
<evidence type="ECO:0000313" key="3">
    <source>
        <dbReference type="EnsemblMetazoa" id="ISCW016529-PA"/>
    </source>
</evidence>